<comment type="subcellular location">
    <subcellularLocation>
        <location evidence="1">Membrane</location>
        <topology evidence="1">Multi-pass membrane protein</topology>
    </subcellularLocation>
</comment>
<sequence>MSDIENKDQASSKDPINISSDKDGSLGEFLDAEVGASPFTAEEERRVKLKTDLVILPLLCGVFFLQYLDKQSLSYASVFGLITDLKLKGTEYSWCSSIFYIGQLVSEYPFIYLMSRLPLAKFVGLTIVIWGIVCMCLAAPTNYAGFATVRFLLGFCEGAVSPATWISMNGLSQIVGGLLMYGIGKNSNLSLAPWRTLFLICGALTSAMGVLFFAMPSGPDKAWFFTPREREVAAMRLARDHEGGDKTNFSILQLLEALKDVKTWLTFAFGVLVTVPSPVSLPWSSATSDTTSSKPCSTARPQEQSKYSSSGLECSAATFSQKNRSLIVMILVIVPLIGNILLLKLSLSSGWGMIVASWLASVISDIFSITLCLSASNVKGNTKRAVVNTIYFIGYCAGCIGAPQLWLSTQKPRYKQGLITDLVAWGLLLICTSYYWYVCDSENKRRDKLEAEGRIDVLFEKGADVTDGEDLSFRYNC</sequence>
<dbReference type="EMBL" id="FJOG01000001">
    <property type="protein sequence ID" value="CZR51344.1"/>
    <property type="molecule type" value="Genomic_DNA"/>
</dbReference>
<feature type="transmembrane region" description="Helical" evidence="7">
    <location>
        <begin position="326"/>
        <end position="345"/>
    </location>
</feature>
<evidence type="ECO:0000313" key="8">
    <source>
        <dbReference type="EMBL" id="CZR51344.1"/>
    </source>
</evidence>
<feature type="transmembrane region" description="Helical" evidence="7">
    <location>
        <begin position="122"/>
        <end position="143"/>
    </location>
</feature>
<feature type="region of interest" description="Disordered" evidence="6">
    <location>
        <begin position="1"/>
        <end position="24"/>
    </location>
</feature>
<feature type="compositionally biased region" description="Basic and acidic residues" evidence="6">
    <location>
        <begin position="1"/>
        <end position="11"/>
    </location>
</feature>
<feature type="transmembrane region" description="Helical" evidence="7">
    <location>
        <begin position="163"/>
        <end position="184"/>
    </location>
</feature>
<dbReference type="PANTHER" id="PTHR43791:SF103">
    <property type="entry name" value="MAJOR FACILITATOR SUPERFAMILY (MFS) PROFILE DOMAIN-CONTAINING PROTEIN-RELATED"/>
    <property type="match status" value="1"/>
</dbReference>
<evidence type="ECO:0000256" key="1">
    <source>
        <dbReference type="ARBA" id="ARBA00004141"/>
    </source>
</evidence>
<dbReference type="Proteomes" id="UP000184330">
    <property type="component" value="Unassembled WGS sequence"/>
</dbReference>
<protein>
    <submittedName>
        <fullName evidence="8">Related to allantoate permease</fullName>
    </submittedName>
</protein>
<feature type="transmembrane region" description="Helical" evidence="7">
    <location>
        <begin position="418"/>
        <end position="438"/>
    </location>
</feature>
<feature type="compositionally biased region" description="Polar residues" evidence="6">
    <location>
        <begin position="286"/>
        <end position="304"/>
    </location>
</feature>
<reference evidence="8 9" key="1">
    <citation type="submission" date="2016-03" db="EMBL/GenBank/DDBJ databases">
        <authorList>
            <person name="Ploux O."/>
        </authorList>
    </citation>
    <scope>NUCLEOTIDE SEQUENCE [LARGE SCALE GENOMIC DNA]</scope>
    <source>
        <strain evidence="8 9">UAMH 11012</strain>
    </source>
</reference>
<feature type="region of interest" description="Disordered" evidence="6">
    <location>
        <begin position="285"/>
        <end position="304"/>
    </location>
</feature>
<evidence type="ECO:0000256" key="7">
    <source>
        <dbReference type="SAM" id="Phobius"/>
    </source>
</evidence>
<dbReference type="Gene3D" id="1.20.1250.20">
    <property type="entry name" value="MFS general substrate transporter like domains"/>
    <property type="match status" value="1"/>
</dbReference>
<feature type="transmembrane region" description="Helical" evidence="7">
    <location>
        <begin position="385"/>
        <end position="406"/>
    </location>
</feature>
<keyword evidence="4 7" id="KW-1133">Transmembrane helix</keyword>
<dbReference type="InterPro" id="IPR036259">
    <property type="entry name" value="MFS_trans_sf"/>
</dbReference>
<evidence type="ECO:0000256" key="4">
    <source>
        <dbReference type="ARBA" id="ARBA00022989"/>
    </source>
</evidence>
<keyword evidence="9" id="KW-1185">Reference proteome</keyword>
<feature type="transmembrane region" description="Helical" evidence="7">
    <location>
        <begin position="351"/>
        <end position="373"/>
    </location>
</feature>
<feature type="transmembrane region" description="Helical" evidence="7">
    <location>
        <begin position="264"/>
        <end position="284"/>
    </location>
</feature>
<evidence type="ECO:0000256" key="3">
    <source>
        <dbReference type="ARBA" id="ARBA00022692"/>
    </source>
</evidence>
<evidence type="ECO:0000256" key="6">
    <source>
        <dbReference type="SAM" id="MobiDB-lite"/>
    </source>
</evidence>
<dbReference type="InterPro" id="IPR011701">
    <property type="entry name" value="MFS"/>
</dbReference>
<evidence type="ECO:0000313" key="9">
    <source>
        <dbReference type="Proteomes" id="UP000184330"/>
    </source>
</evidence>
<dbReference type="Pfam" id="PF07690">
    <property type="entry name" value="MFS_1"/>
    <property type="match status" value="1"/>
</dbReference>
<dbReference type="GO" id="GO:0016020">
    <property type="term" value="C:membrane"/>
    <property type="evidence" value="ECO:0007669"/>
    <property type="project" value="UniProtKB-SubCell"/>
</dbReference>
<keyword evidence="5 7" id="KW-0472">Membrane</keyword>
<evidence type="ECO:0000256" key="5">
    <source>
        <dbReference type="ARBA" id="ARBA00023136"/>
    </source>
</evidence>
<keyword evidence="2" id="KW-0813">Transport</keyword>
<feature type="transmembrane region" description="Helical" evidence="7">
    <location>
        <begin position="196"/>
        <end position="215"/>
    </location>
</feature>
<dbReference type="AlphaFoldDB" id="A0A1L7WEY7"/>
<dbReference type="GO" id="GO:0022857">
    <property type="term" value="F:transmembrane transporter activity"/>
    <property type="evidence" value="ECO:0007669"/>
    <property type="project" value="InterPro"/>
</dbReference>
<name>A0A1L7WEY7_9HELO</name>
<keyword evidence="3 7" id="KW-0812">Transmembrane</keyword>
<organism evidence="8 9">
    <name type="scientific">Phialocephala subalpina</name>
    <dbReference type="NCBI Taxonomy" id="576137"/>
    <lineage>
        <taxon>Eukaryota</taxon>
        <taxon>Fungi</taxon>
        <taxon>Dikarya</taxon>
        <taxon>Ascomycota</taxon>
        <taxon>Pezizomycotina</taxon>
        <taxon>Leotiomycetes</taxon>
        <taxon>Helotiales</taxon>
        <taxon>Mollisiaceae</taxon>
        <taxon>Phialocephala</taxon>
        <taxon>Phialocephala fortinii species complex</taxon>
    </lineage>
</organism>
<dbReference type="SUPFAM" id="SSF103473">
    <property type="entry name" value="MFS general substrate transporter"/>
    <property type="match status" value="1"/>
</dbReference>
<gene>
    <name evidence="8" type="ORF">PAC_01219</name>
</gene>
<proteinExistence type="predicted"/>
<accession>A0A1L7WEY7</accession>
<dbReference type="PANTHER" id="PTHR43791">
    <property type="entry name" value="PERMEASE-RELATED"/>
    <property type="match status" value="1"/>
</dbReference>
<evidence type="ECO:0000256" key="2">
    <source>
        <dbReference type="ARBA" id="ARBA00022448"/>
    </source>
</evidence>
<dbReference type="OrthoDB" id="6730379at2759"/>